<dbReference type="AlphaFoldDB" id="A0A0U1DIL4"/>
<sequence length="179" mass="19436">MNTATNWRGWAPTGLRIAFGIIFGVDAWLKWQPGFRATFLPNMISTAAAEPHWIAWWFDFVLALERPAPAVFVYIGAVTETLLAFTLVLGVARRVVFVGGALYAMAIWCTADGFGAPYGPGATDIGPGIIYALVFSALLVLLEHGHPSHLTLDAAIVHRFPRWSRVSGPLDHGGVVPRP</sequence>
<keyword evidence="1" id="KW-0812">Transmembrane</keyword>
<keyword evidence="3" id="KW-1185">Reference proteome</keyword>
<name>A0A0U1DIL4_9MYCO</name>
<accession>A0A0U1DIL4</accession>
<feature type="transmembrane region" description="Helical" evidence="1">
    <location>
        <begin position="71"/>
        <end position="89"/>
    </location>
</feature>
<evidence type="ECO:0000256" key="1">
    <source>
        <dbReference type="SAM" id="Phobius"/>
    </source>
</evidence>
<protein>
    <recommendedName>
        <fullName evidence="4">DoxX family protein</fullName>
    </recommendedName>
</protein>
<dbReference type="Proteomes" id="UP000199601">
    <property type="component" value="Unassembled WGS sequence"/>
</dbReference>
<feature type="transmembrane region" description="Helical" evidence="1">
    <location>
        <begin position="125"/>
        <end position="142"/>
    </location>
</feature>
<evidence type="ECO:0000313" key="3">
    <source>
        <dbReference type="Proteomes" id="UP000199601"/>
    </source>
</evidence>
<evidence type="ECO:0008006" key="4">
    <source>
        <dbReference type="Google" id="ProtNLM"/>
    </source>
</evidence>
<evidence type="ECO:0000313" key="2">
    <source>
        <dbReference type="EMBL" id="CQD17293.1"/>
    </source>
</evidence>
<gene>
    <name evidence="2" type="ORF">BN000_03773</name>
</gene>
<organism evidence="2 3">
    <name type="scientific">Mycobacterium europaeum</name>
    <dbReference type="NCBI Taxonomy" id="761804"/>
    <lineage>
        <taxon>Bacteria</taxon>
        <taxon>Bacillati</taxon>
        <taxon>Actinomycetota</taxon>
        <taxon>Actinomycetes</taxon>
        <taxon>Mycobacteriales</taxon>
        <taxon>Mycobacteriaceae</taxon>
        <taxon>Mycobacterium</taxon>
        <taxon>Mycobacterium simiae complex</taxon>
    </lineage>
</organism>
<dbReference type="RefSeq" id="WP_090422294.1">
    <property type="nucleotide sequence ID" value="NZ_CTEC01000002.1"/>
</dbReference>
<reference evidence="3" key="1">
    <citation type="submission" date="2015-03" db="EMBL/GenBank/DDBJ databases">
        <authorList>
            <person name="Urmite Genomes"/>
        </authorList>
    </citation>
    <scope>NUCLEOTIDE SEQUENCE [LARGE SCALE GENOMIC DNA]</scope>
    <source>
        <strain evidence="3">CSUR P1344</strain>
    </source>
</reference>
<keyword evidence="1" id="KW-0472">Membrane</keyword>
<dbReference type="EMBL" id="CTEC01000002">
    <property type="protein sequence ID" value="CQD17293.1"/>
    <property type="molecule type" value="Genomic_DNA"/>
</dbReference>
<proteinExistence type="predicted"/>
<feature type="transmembrane region" description="Helical" evidence="1">
    <location>
        <begin position="96"/>
        <end position="119"/>
    </location>
</feature>
<keyword evidence="1" id="KW-1133">Transmembrane helix</keyword>